<sequence length="511" mass="55661">MANTEIEFKFCIPPEQHKAVEAAVRRGSVERTRLQARYFDTASSVLARHGIALRLRKEGSRWVQTVKAAGEGSLQRLEHNVDLGVACSGAQPEPDPSLHADTPAGQLLLKTLSGTDEPLGLTYETDIWRLTRLLRIPGGWVELALDQGWIRAQSPEGGRRRRAPVLELELELVKGELAGLTALAQRWASRHGLWLSTVSKAEQGERLRAGITRVPAVKAEPTRFASRNPGGREIVQAAVASCLAQILPNASEIAAGSDDAEQIHQLRIGIRRLRTALRELAPLAPQAIDPGWQAPLVAVFRALGELRDRDEVLEATRAQLLAAGGPPVALPPASGGPGAQAIVRHAAFQSALAGLAGFAAESIAADSVSEPQGGDATGLDADAAMALLRQRLARLHARSVRAGKRFAKLAPQERHAARKRLKRLRYLGEFVGGLFDRSQSARYLARLRPVQDALGHYNDEVVALQVWRELCDTQPQAWFGVGWLSARQPQLVRDCADSLRSLSEVPRFWSR</sequence>
<reference evidence="3 4" key="1">
    <citation type="submission" date="2018-10" db="EMBL/GenBank/DDBJ databases">
        <title>Draft genome of Cortibacter populi DSM10536.</title>
        <authorList>
            <person name="Bernier A.-M."/>
            <person name="Bernard K."/>
        </authorList>
    </citation>
    <scope>NUCLEOTIDE SEQUENCE [LARGE SCALE GENOMIC DNA]</scope>
    <source>
        <strain evidence="3 4">DSM 105136</strain>
    </source>
</reference>
<feature type="domain" description="CYTH" evidence="1">
    <location>
        <begin position="3"/>
        <end position="209"/>
    </location>
</feature>
<dbReference type="GO" id="GO:0046872">
    <property type="term" value="F:metal ion binding"/>
    <property type="evidence" value="ECO:0007669"/>
    <property type="project" value="TreeGrafter"/>
</dbReference>
<dbReference type="GO" id="GO:0050355">
    <property type="term" value="F:inorganic triphosphate phosphatase activity"/>
    <property type="evidence" value="ECO:0007669"/>
    <property type="project" value="InterPro"/>
</dbReference>
<dbReference type="OrthoDB" id="3034217at2"/>
<dbReference type="CDD" id="cd07756">
    <property type="entry name" value="CYTH-like_Pase_CHAD"/>
    <property type="match status" value="1"/>
</dbReference>
<dbReference type="PANTHER" id="PTHR39569:SF1">
    <property type="entry name" value="INORGANIC TRIPHOSPHATASE"/>
    <property type="match status" value="1"/>
</dbReference>
<evidence type="ECO:0000259" key="1">
    <source>
        <dbReference type="PROSITE" id="PS51707"/>
    </source>
</evidence>
<name>A0A3M6QK20_9BURK</name>
<comment type="caution">
    <text evidence="3">The sequence shown here is derived from an EMBL/GenBank/DDBJ whole genome shotgun (WGS) entry which is preliminary data.</text>
</comment>
<dbReference type="Pfam" id="PF05235">
    <property type="entry name" value="CHAD"/>
    <property type="match status" value="1"/>
</dbReference>
<dbReference type="InterPro" id="IPR007899">
    <property type="entry name" value="CHAD_dom"/>
</dbReference>
<dbReference type="Gene3D" id="1.40.20.10">
    <property type="entry name" value="CHAD domain"/>
    <property type="match status" value="1"/>
</dbReference>
<dbReference type="InterPro" id="IPR039013">
    <property type="entry name" value="YgiF"/>
</dbReference>
<keyword evidence="4" id="KW-1185">Reference proteome</keyword>
<dbReference type="PROSITE" id="PS51707">
    <property type="entry name" value="CYTH"/>
    <property type="match status" value="1"/>
</dbReference>
<evidence type="ECO:0000313" key="4">
    <source>
        <dbReference type="Proteomes" id="UP000278006"/>
    </source>
</evidence>
<dbReference type="SUPFAM" id="SSF55154">
    <property type="entry name" value="CYTH-like phosphatases"/>
    <property type="match status" value="1"/>
</dbReference>
<dbReference type="InterPro" id="IPR038186">
    <property type="entry name" value="CHAD_dom_sf"/>
</dbReference>
<evidence type="ECO:0000313" key="3">
    <source>
        <dbReference type="EMBL" id="RMX03454.1"/>
    </source>
</evidence>
<proteinExistence type="predicted"/>
<dbReference type="Proteomes" id="UP000278006">
    <property type="component" value="Unassembled WGS sequence"/>
</dbReference>
<dbReference type="Gene3D" id="2.40.320.10">
    <property type="entry name" value="Hypothetical Protein Pfu-838710-001"/>
    <property type="match status" value="1"/>
</dbReference>
<dbReference type="RefSeq" id="WP_122231345.1">
    <property type="nucleotide sequence ID" value="NZ_RDQO01000006.1"/>
</dbReference>
<evidence type="ECO:0000259" key="2">
    <source>
        <dbReference type="PROSITE" id="PS51708"/>
    </source>
</evidence>
<dbReference type="PROSITE" id="PS51708">
    <property type="entry name" value="CHAD"/>
    <property type="match status" value="1"/>
</dbReference>
<protein>
    <submittedName>
        <fullName evidence="3">CHAD domain-containing protein</fullName>
    </submittedName>
</protein>
<dbReference type="InterPro" id="IPR033469">
    <property type="entry name" value="CYTH-like_dom_sf"/>
</dbReference>
<dbReference type="PANTHER" id="PTHR39569">
    <property type="entry name" value="INORGANIC TRIPHOSPHATASE"/>
    <property type="match status" value="1"/>
</dbReference>
<dbReference type="InterPro" id="IPR023577">
    <property type="entry name" value="CYTH_domain"/>
</dbReference>
<dbReference type="SMART" id="SM01118">
    <property type="entry name" value="CYTH"/>
    <property type="match status" value="1"/>
</dbReference>
<gene>
    <name evidence="3" type="ORF">D8I35_16350</name>
</gene>
<dbReference type="EMBL" id="RDQO01000006">
    <property type="protein sequence ID" value="RMX03454.1"/>
    <property type="molecule type" value="Genomic_DNA"/>
</dbReference>
<dbReference type="AlphaFoldDB" id="A0A3M6QK20"/>
<organism evidence="3 4">
    <name type="scientific">Corticibacter populi</name>
    <dbReference type="NCBI Taxonomy" id="1550736"/>
    <lineage>
        <taxon>Bacteria</taxon>
        <taxon>Pseudomonadati</taxon>
        <taxon>Pseudomonadota</taxon>
        <taxon>Betaproteobacteria</taxon>
        <taxon>Burkholderiales</taxon>
        <taxon>Comamonadaceae</taxon>
        <taxon>Corticibacter</taxon>
    </lineage>
</organism>
<dbReference type="SMART" id="SM00880">
    <property type="entry name" value="CHAD"/>
    <property type="match status" value="1"/>
</dbReference>
<dbReference type="Pfam" id="PF01928">
    <property type="entry name" value="CYTH"/>
    <property type="match status" value="1"/>
</dbReference>
<feature type="domain" description="CHAD" evidence="2">
    <location>
        <begin position="228"/>
        <end position="511"/>
    </location>
</feature>
<accession>A0A3M6QK20</accession>